<dbReference type="OrthoDB" id="9847455at2"/>
<dbReference type="HOGENOM" id="CLU_2507292_0_0_7"/>
<evidence type="ECO:0000313" key="2">
    <source>
        <dbReference type="Proteomes" id="UP000009047"/>
    </source>
</evidence>
<evidence type="ECO:0008006" key="3">
    <source>
        <dbReference type="Google" id="ProtNLM"/>
    </source>
</evidence>
<organism evidence="1 2">
    <name type="scientific">Desulfarculus baarsii (strain ATCC 33931 / DSM 2075 / LMG 7858 / VKM B-1802 / 2st14)</name>
    <dbReference type="NCBI Taxonomy" id="644282"/>
    <lineage>
        <taxon>Bacteria</taxon>
        <taxon>Pseudomonadati</taxon>
        <taxon>Thermodesulfobacteriota</taxon>
        <taxon>Desulfarculia</taxon>
        <taxon>Desulfarculales</taxon>
        <taxon>Desulfarculaceae</taxon>
        <taxon>Desulfarculus</taxon>
    </lineage>
</organism>
<keyword evidence="2" id="KW-1185">Reference proteome</keyword>
<reference evidence="1 2" key="1">
    <citation type="journal article" date="2010" name="Stand. Genomic Sci.">
        <title>Complete genome sequence of Desulfarculus baarsii type strain (2st14).</title>
        <authorList>
            <person name="Sun H."/>
            <person name="Spring S."/>
            <person name="Lapidus A."/>
            <person name="Davenport K."/>
            <person name="Del Rio T.G."/>
            <person name="Tice H."/>
            <person name="Nolan M."/>
            <person name="Copeland A."/>
            <person name="Cheng J.F."/>
            <person name="Lucas S."/>
            <person name="Tapia R."/>
            <person name="Goodwin L."/>
            <person name="Pitluck S."/>
            <person name="Ivanova N."/>
            <person name="Pagani I."/>
            <person name="Mavromatis K."/>
            <person name="Ovchinnikova G."/>
            <person name="Pati A."/>
            <person name="Chen A."/>
            <person name="Palaniappan K."/>
            <person name="Hauser L."/>
            <person name="Chang Y.J."/>
            <person name="Jeffries C.D."/>
            <person name="Detter J.C."/>
            <person name="Han C."/>
            <person name="Rohde M."/>
            <person name="Brambilla E."/>
            <person name="Goker M."/>
            <person name="Woyke T."/>
            <person name="Bristow J."/>
            <person name="Eisen J.A."/>
            <person name="Markowitz V."/>
            <person name="Hugenholtz P."/>
            <person name="Kyrpides N.C."/>
            <person name="Klenk H.P."/>
            <person name="Land M."/>
        </authorList>
    </citation>
    <scope>NUCLEOTIDE SEQUENCE [LARGE SCALE GENOMIC DNA]</scope>
    <source>
        <strain evidence="2">ATCC 33931 / DSM 2075 / LMG 7858 / VKM B-1802 / 2st14</strain>
    </source>
</reference>
<proteinExistence type="predicted"/>
<name>E1QET4_DESB2</name>
<protein>
    <recommendedName>
        <fullName evidence="3">Glutaredoxin 2</fullName>
    </recommendedName>
</protein>
<dbReference type="Proteomes" id="UP000009047">
    <property type="component" value="Chromosome"/>
</dbReference>
<dbReference type="AlphaFoldDB" id="E1QET4"/>
<dbReference type="STRING" id="644282.Deba_0698"/>
<dbReference type="RefSeq" id="WP_013257525.1">
    <property type="nucleotide sequence ID" value="NC_014365.1"/>
</dbReference>
<dbReference type="eggNOG" id="ENOG5033HNX">
    <property type="taxonomic scope" value="Bacteria"/>
</dbReference>
<dbReference type="KEGG" id="dbr:Deba_0698"/>
<sequence length="83" mass="9185">MTLFTKPGCEKCHYITDKFDLPALGIREDILAPDNPEALAHLAWHELVDVAERELPILVLDDMSHISGAIKIKSYLSKQAVGA</sequence>
<gene>
    <name evidence="1" type="ordered locus">Deba_0698</name>
</gene>
<dbReference type="EMBL" id="CP002085">
    <property type="protein sequence ID" value="ADK84070.1"/>
    <property type="molecule type" value="Genomic_DNA"/>
</dbReference>
<accession>E1QET4</accession>
<evidence type="ECO:0000313" key="1">
    <source>
        <dbReference type="EMBL" id="ADK84070.1"/>
    </source>
</evidence>